<comment type="subcellular location">
    <subcellularLocation>
        <location evidence="1">Cell membrane</location>
        <topology evidence="1">Multi-pass membrane protein</topology>
    </subcellularLocation>
</comment>
<feature type="transmembrane region" description="Helical" evidence="6">
    <location>
        <begin position="373"/>
        <end position="392"/>
    </location>
</feature>
<name>A0A4R5QB38_9PROT</name>
<evidence type="ECO:0000256" key="2">
    <source>
        <dbReference type="ARBA" id="ARBA00022475"/>
    </source>
</evidence>
<evidence type="ECO:0008006" key="9">
    <source>
        <dbReference type="Google" id="ProtNLM"/>
    </source>
</evidence>
<feature type="transmembrane region" description="Helical" evidence="6">
    <location>
        <begin position="103"/>
        <end position="125"/>
    </location>
</feature>
<reference evidence="7 8" key="1">
    <citation type="journal article" date="2016" name="J. Microbiol.">
        <title>Dankookia rubra gen. nov., sp. nov., an alphaproteobacterium isolated from sediment of a shallow stream.</title>
        <authorList>
            <person name="Kim W.H."/>
            <person name="Kim D.H."/>
            <person name="Kang K."/>
            <person name="Ahn T.Y."/>
        </authorList>
    </citation>
    <scope>NUCLEOTIDE SEQUENCE [LARGE SCALE GENOMIC DNA]</scope>
    <source>
        <strain evidence="7 8">JCM30602</strain>
    </source>
</reference>
<organism evidence="7 8">
    <name type="scientific">Dankookia rubra</name>
    <dbReference type="NCBI Taxonomy" id="1442381"/>
    <lineage>
        <taxon>Bacteria</taxon>
        <taxon>Pseudomonadati</taxon>
        <taxon>Pseudomonadota</taxon>
        <taxon>Alphaproteobacteria</taxon>
        <taxon>Acetobacterales</taxon>
        <taxon>Roseomonadaceae</taxon>
        <taxon>Dankookia</taxon>
    </lineage>
</organism>
<dbReference type="Pfam" id="PF01943">
    <property type="entry name" value="Polysacc_synt"/>
    <property type="match status" value="1"/>
</dbReference>
<accession>A0A4R5QB38</accession>
<protein>
    <recommendedName>
        <fullName evidence="9">Polysaccharide biosynthesis protein C-terminal domain-containing protein</fullName>
    </recommendedName>
</protein>
<feature type="transmembrane region" description="Helical" evidence="6">
    <location>
        <begin position="456"/>
        <end position="475"/>
    </location>
</feature>
<dbReference type="GO" id="GO:0005886">
    <property type="term" value="C:plasma membrane"/>
    <property type="evidence" value="ECO:0007669"/>
    <property type="project" value="UniProtKB-SubCell"/>
</dbReference>
<evidence type="ECO:0000313" key="8">
    <source>
        <dbReference type="Proteomes" id="UP000295096"/>
    </source>
</evidence>
<comment type="caution">
    <text evidence="7">The sequence shown here is derived from an EMBL/GenBank/DDBJ whole genome shotgun (WGS) entry which is preliminary data.</text>
</comment>
<feature type="transmembrane region" description="Helical" evidence="6">
    <location>
        <begin position="31"/>
        <end position="51"/>
    </location>
</feature>
<feature type="transmembrane region" description="Helical" evidence="6">
    <location>
        <begin position="63"/>
        <end position="82"/>
    </location>
</feature>
<feature type="transmembrane region" description="Helical" evidence="6">
    <location>
        <begin position="137"/>
        <end position="157"/>
    </location>
</feature>
<dbReference type="PANTHER" id="PTHR30250">
    <property type="entry name" value="PST FAMILY PREDICTED COLANIC ACID TRANSPORTER"/>
    <property type="match status" value="1"/>
</dbReference>
<keyword evidence="5 6" id="KW-0472">Membrane</keyword>
<dbReference type="InterPro" id="IPR002797">
    <property type="entry name" value="Polysacc_synth"/>
</dbReference>
<dbReference type="PANTHER" id="PTHR30250:SF11">
    <property type="entry name" value="O-ANTIGEN TRANSPORTER-RELATED"/>
    <property type="match status" value="1"/>
</dbReference>
<feature type="transmembrane region" description="Helical" evidence="6">
    <location>
        <begin position="224"/>
        <end position="246"/>
    </location>
</feature>
<evidence type="ECO:0000256" key="3">
    <source>
        <dbReference type="ARBA" id="ARBA00022692"/>
    </source>
</evidence>
<evidence type="ECO:0000256" key="5">
    <source>
        <dbReference type="ARBA" id="ARBA00023136"/>
    </source>
</evidence>
<evidence type="ECO:0000313" key="7">
    <source>
        <dbReference type="EMBL" id="TDH59779.1"/>
    </source>
</evidence>
<sequence length="487" mass="49740">MPGRGLRRLPGRLSMLRARWAALPEGLRATLLYAGATGWTKGIGLLLLPLITGLLPAAEFGRLELLSAAAEIAAVLAGAGLVDTLYRFASLPGAEGRLGAARVTGLAIVVTLIGLVGAVAAAPLGARLPLPALPVEVTLLGISVALEAAIGVPLAWLRMQNRAGAYAFVVILRGTLHTVLLGLLLWQGFGIAGMLGAGAAASLLAALVLLAGQARDTGIRMQPAAWRPLLAYGVPLIGSGLASFALGTADRWFLAGSVPAEALGHYALASKLALAMAFLMQPFELWWYPRRLGVWAGADGPLHSARLAGTGAAVTLLAAAVATLAGPVLIRLATPVAYHAAATMVPFVVVALVLQSFGSLFNIGAYIGRTGRLPFLVNSLAGAVAVSAYALLIPRFGVPGAIAATVLAQGVRLVVFAILSQRRARADYPHGPIALLALAAGAAAAIPQLLPPVPAALAAAPAFLVLGLLAIRLDLLPAPRLPRRVAA</sequence>
<feature type="transmembrane region" description="Helical" evidence="6">
    <location>
        <begin position="307"/>
        <end position="330"/>
    </location>
</feature>
<keyword evidence="3 6" id="KW-0812">Transmembrane</keyword>
<keyword evidence="4 6" id="KW-1133">Transmembrane helix</keyword>
<dbReference type="Proteomes" id="UP000295096">
    <property type="component" value="Unassembled WGS sequence"/>
</dbReference>
<dbReference type="InterPro" id="IPR050833">
    <property type="entry name" value="Poly_Biosynth_Transport"/>
</dbReference>
<feature type="transmembrane region" description="Helical" evidence="6">
    <location>
        <begin position="398"/>
        <end position="419"/>
    </location>
</feature>
<feature type="transmembrane region" description="Helical" evidence="6">
    <location>
        <begin position="191"/>
        <end position="212"/>
    </location>
</feature>
<feature type="transmembrane region" description="Helical" evidence="6">
    <location>
        <begin position="266"/>
        <end position="287"/>
    </location>
</feature>
<feature type="transmembrane region" description="Helical" evidence="6">
    <location>
        <begin position="164"/>
        <end position="185"/>
    </location>
</feature>
<proteinExistence type="predicted"/>
<evidence type="ECO:0000256" key="1">
    <source>
        <dbReference type="ARBA" id="ARBA00004651"/>
    </source>
</evidence>
<keyword evidence="2" id="KW-1003">Cell membrane</keyword>
<dbReference type="EMBL" id="SMSJ01000054">
    <property type="protein sequence ID" value="TDH59779.1"/>
    <property type="molecule type" value="Genomic_DNA"/>
</dbReference>
<dbReference type="OrthoDB" id="9815248at2"/>
<feature type="transmembrane region" description="Helical" evidence="6">
    <location>
        <begin position="431"/>
        <end position="450"/>
    </location>
</feature>
<feature type="transmembrane region" description="Helical" evidence="6">
    <location>
        <begin position="336"/>
        <end position="361"/>
    </location>
</feature>
<evidence type="ECO:0000256" key="6">
    <source>
        <dbReference type="SAM" id="Phobius"/>
    </source>
</evidence>
<gene>
    <name evidence="7" type="ORF">E2C06_25650</name>
</gene>
<keyword evidence="8" id="KW-1185">Reference proteome</keyword>
<evidence type="ECO:0000256" key="4">
    <source>
        <dbReference type="ARBA" id="ARBA00022989"/>
    </source>
</evidence>
<dbReference type="AlphaFoldDB" id="A0A4R5QB38"/>